<reference evidence="3" key="1">
    <citation type="journal article" date="2019" name="Int. J. Syst. Evol. Microbiol.">
        <title>The Global Catalogue of Microorganisms (GCM) 10K type strain sequencing project: providing services to taxonomists for standard genome sequencing and annotation.</title>
        <authorList>
            <consortium name="The Broad Institute Genomics Platform"/>
            <consortium name="The Broad Institute Genome Sequencing Center for Infectious Disease"/>
            <person name="Wu L."/>
            <person name="Ma J."/>
        </authorList>
    </citation>
    <scope>NUCLEOTIDE SEQUENCE [LARGE SCALE GENOMIC DNA]</scope>
    <source>
        <strain evidence="3">JCM 18303</strain>
    </source>
</reference>
<evidence type="ECO:0000313" key="2">
    <source>
        <dbReference type="EMBL" id="GAA5156429.1"/>
    </source>
</evidence>
<protein>
    <submittedName>
        <fullName evidence="2">Uncharacterized protein</fullName>
    </submittedName>
</protein>
<proteinExistence type="predicted"/>
<comment type="caution">
    <text evidence="2">The sequence shown here is derived from an EMBL/GenBank/DDBJ whole genome shotgun (WGS) entry which is preliminary data.</text>
</comment>
<evidence type="ECO:0000313" key="3">
    <source>
        <dbReference type="Proteomes" id="UP001428817"/>
    </source>
</evidence>
<gene>
    <name evidence="2" type="ORF">GCM10023321_32170</name>
</gene>
<evidence type="ECO:0000256" key="1">
    <source>
        <dbReference type="SAM" id="MobiDB-lite"/>
    </source>
</evidence>
<feature type="region of interest" description="Disordered" evidence="1">
    <location>
        <begin position="1"/>
        <end position="44"/>
    </location>
</feature>
<organism evidence="2 3">
    <name type="scientific">Pseudonocardia eucalypti</name>
    <dbReference type="NCBI Taxonomy" id="648755"/>
    <lineage>
        <taxon>Bacteria</taxon>
        <taxon>Bacillati</taxon>
        <taxon>Actinomycetota</taxon>
        <taxon>Actinomycetes</taxon>
        <taxon>Pseudonocardiales</taxon>
        <taxon>Pseudonocardiaceae</taxon>
        <taxon>Pseudonocardia</taxon>
    </lineage>
</organism>
<feature type="compositionally biased region" description="Low complexity" evidence="1">
    <location>
        <begin position="1"/>
        <end position="39"/>
    </location>
</feature>
<accession>A0ABP9QAL6</accession>
<name>A0ABP9QAL6_9PSEU</name>
<dbReference type="Proteomes" id="UP001428817">
    <property type="component" value="Unassembled WGS sequence"/>
</dbReference>
<keyword evidence="3" id="KW-1185">Reference proteome</keyword>
<sequence>MEAAPDPAAGAKAPEGCPPTKSNTATSSTAATATNTMTRPTRRVRLLRYTPTAPHDPAPGDRATPRTACSERFERLLTSRPRIALNAIKSARIKLQSNAHDCAQPVNQVTVS</sequence>
<dbReference type="EMBL" id="BAABJP010000013">
    <property type="protein sequence ID" value="GAA5156429.1"/>
    <property type="molecule type" value="Genomic_DNA"/>
</dbReference>